<dbReference type="AlphaFoldDB" id="A0A4R4WVN2"/>
<evidence type="ECO:0000256" key="1">
    <source>
        <dbReference type="SAM" id="MobiDB-lite"/>
    </source>
</evidence>
<dbReference type="CDD" id="cd00118">
    <property type="entry name" value="LysM"/>
    <property type="match status" value="1"/>
</dbReference>
<dbReference type="OrthoDB" id="8444614at2"/>
<dbReference type="Pfam" id="PF01476">
    <property type="entry name" value="LysM"/>
    <property type="match status" value="1"/>
</dbReference>
<dbReference type="Proteomes" id="UP000294543">
    <property type="component" value="Unassembled WGS sequence"/>
</dbReference>
<feature type="transmembrane region" description="Helical" evidence="2">
    <location>
        <begin position="404"/>
        <end position="422"/>
    </location>
</feature>
<keyword evidence="2" id="KW-1133">Transmembrane helix</keyword>
<sequence length="618" mass="66580">MASSGFSYAGPEGLEHLKRAGMRSQEAGESLAEIRRSFVTHAKGDVNSYALIQDGAAELASGYNQFFRDLSDSMYRRGSALSNCGSNLKYCAANYGWSEGILPPDDPPPFRENVELPDPGTLSVTFNATLDLLGLGDDYERKLLEMQQACEDTARRLRALQPDIDAVEDEVEKARWGGDAAQTYHTAWTSYVNPSGGGTDQAQTLEQWAARSEHSAEILGNAVDETHRSKHLVKRTLQTLAAIGVIMAGAAILNPAVRAFLVRMAKALRQRAMLVIKLLRARLSQLGKAFGSSVAGRGSVLSGFMKNGIGVLGANYVNSSLANAGRGVEDPFSVSPGMLGTLSFLLGLGGAFSLMKRLGSVTRYAQAHPLRFNMALELGINAGAATALSMMFENKSFGAALKDGVIVGGVSAVFGAGYYGLLRDATGLKHLAWRKADKWGLVKYNRGGPMSATNVRYGRIQPGSHLAQMKLSDGTKIWLPKNSLTYRARQIGPINAFLNLNPFWKGRILGLLPGTINYTLVPRGQSEPANLTIPDYRNWDHGSNAEPPRSGSGQPVGATTYTVEGGDSLAAIAQREYGSERYVSLLQQANWQLDGINQGHLSPGQQLVIPELEKEKVS</sequence>
<organism evidence="4 5">
    <name type="scientific">Nonomuraea diastatica</name>
    <dbReference type="NCBI Taxonomy" id="1848329"/>
    <lineage>
        <taxon>Bacteria</taxon>
        <taxon>Bacillati</taxon>
        <taxon>Actinomycetota</taxon>
        <taxon>Actinomycetes</taxon>
        <taxon>Streptosporangiales</taxon>
        <taxon>Streptosporangiaceae</taxon>
        <taxon>Nonomuraea</taxon>
    </lineage>
</organism>
<dbReference type="EMBL" id="SMKP01000031">
    <property type="protein sequence ID" value="TDD21809.1"/>
    <property type="molecule type" value="Genomic_DNA"/>
</dbReference>
<proteinExistence type="predicted"/>
<reference evidence="4 5" key="1">
    <citation type="submission" date="2019-03" db="EMBL/GenBank/DDBJ databases">
        <title>Draft genome sequences of novel Actinobacteria.</title>
        <authorList>
            <person name="Sahin N."/>
            <person name="Ay H."/>
            <person name="Saygin H."/>
        </authorList>
    </citation>
    <scope>NUCLEOTIDE SEQUENCE [LARGE SCALE GENOMIC DNA]</scope>
    <source>
        <strain evidence="4 5">KC712</strain>
    </source>
</reference>
<evidence type="ECO:0000256" key="2">
    <source>
        <dbReference type="SAM" id="Phobius"/>
    </source>
</evidence>
<evidence type="ECO:0000313" key="4">
    <source>
        <dbReference type="EMBL" id="TDD21809.1"/>
    </source>
</evidence>
<keyword evidence="2" id="KW-0472">Membrane</keyword>
<evidence type="ECO:0000313" key="5">
    <source>
        <dbReference type="Proteomes" id="UP000294543"/>
    </source>
</evidence>
<dbReference type="InterPro" id="IPR018392">
    <property type="entry name" value="LysM"/>
</dbReference>
<keyword evidence="2" id="KW-0812">Transmembrane</keyword>
<feature type="transmembrane region" description="Helical" evidence="2">
    <location>
        <begin position="337"/>
        <end position="355"/>
    </location>
</feature>
<accession>A0A4R4WVN2</accession>
<comment type="caution">
    <text evidence="4">The sequence shown here is derived from an EMBL/GenBank/DDBJ whole genome shotgun (WGS) entry which is preliminary data.</text>
</comment>
<protein>
    <submittedName>
        <fullName evidence="4">LysM peptidoglycan-binding domain-containing protein</fullName>
    </submittedName>
</protein>
<feature type="transmembrane region" description="Helical" evidence="2">
    <location>
        <begin position="240"/>
        <end position="261"/>
    </location>
</feature>
<name>A0A4R4WVN2_9ACTN</name>
<dbReference type="RefSeq" id="WP_132508436.1">
    <property type="nucleotide sequence ID" value="NZ_SMKP01000031.1"/>
</dbReference>
<dbReference type="SMART" id="SM00257">
    <property type="entry name" value="LysM"/>
    <property type="match status" value="1"/>
</dbReference>
<keyword evidence="5" id="KW-1185">Reference proteome</keyword>
<dbReference type="InterPro" id="IPR036779">
    <property type="entry name" value="LysM_dom_sf"/>
</dbReference>
<feature type="domain" description="LysM" evidence="3">
    <location>
        <begin position="559"/>
        <end position="609"/>
    </location>
</feature>
<dbReference type="Gene3D" id="3.10.350.10">
    <property type="entry name" value="LysM domain"/>
    <property type="match status" value="1"/>
</dbReference>
<dbReference type="PROSITE" id="PS51782">
    <property type="entry name" value="LYSM"/>
    <property type="match status" value="1"/>
</dbReference>
<feature type="transmembrane region" description="Helical" evidence="2">
    <location>
        <begin position="375"/>
        <end position="392"/>
    </location>
</feature>
<feature type="region of interest" description="Disordered" evidence="1">
    <location>
        <begin position="537"/>
        <end position="559"/>
    </location>
</feature>
<gene>
    <name evidence="4" type="ORF">E1294_13660</name>
</gene>
<feature type="transmembrane region" description="Helical" evidence="2">
    <location>
        <begin position="298"/>
        <end position="317"/>
    </location>
</feature>
<evidence type="ECO:0000259" key="3">
    <source>
        <dbReference type="PROSITE" id="PS51782"/>
    </source>
</evidence>